<evidence type="ECO:0000259" key="1">
    <source>
        <dbReference type="Pfam" id="PF00144"/>
    </source>
</evidence>
<comment type="caution">
    <text evidence="2">The sequence shown here is derived from an EMBL/GenBank/DDBJ whole genome shotgun (WGS) entry which is preliminary data.</text>
</comment>
<name>A0A917J283_9BACT</name>
<organism evidence="2 3">
    <name type="scientific">Filimonas zeae</name>
    <dbReference type="NCBI Taxonomy" id="1737353"/>
    <lineage>
        <taxon>Bacteria</taxon>
        <taxon>Pseudomonadati</taxon>
        <taxon>Bacteroidota</taxon>
        <taxon>Chitinophagia</taxon>
        <taxon>Chitinophagales</taxon>
        <taxon>Chitinophagaceae</taxon>
        <taxon>Filimonas</taxon>
    </lineage>
</organism>
<dbReference type="Pfam" id="PF00144">
    <property type="entry name" value="Beta-lactamase"/>
    <property type="match status" value="1"/>
</dbReference>
<feature type="domain" description="Beta-lactamase-related" evidence="1">
    <location>
        <begin position="27"/>
        <end position="301"/>
    </location>
</feature>
<dbReference type="Gene3D" id="3.40.710.10">
    <property type="entry name" value="DD-peptidase/beta-lactamase superfamily"/>
    <property type="match status" value="1"/>
</dbReference>
<reference evidence="2" key="2">
    <citation type="submission" date="2020-09" db="EMBL/GenBank/DDBJ databases">
        <authorList>
            <person name="Sun Q."/>
            <person name="Zhou Y."/>
        </authorList>
    </citation>
    <scope>NUCLEOTIDE SEQUENCE</scope>
    <source>
        <strain evidence="2">CGMCC 1.15290</strain>
    </source>
</reference>
<dbReference type="AlphaFoldDB" id="A0A917J283"/>
<accession>A0A917J283</accession>
<evidence type="ECO:0000313" key="2">
    <source>
        <dbReference type="EMBL" id="GGH71425.1"/>
    </source>
</evidence>
<reference evidence="2" key="1">
    <citation type="journal article" date="2014" name="Int. J. Syst. Evol. Microbiol.">
        <title>Complete genome sequence of Corynebacterium casei LMG S-19264T (=DSM 44701T), isolated from a smear-ripened cheese.</title>
        <authorList>
            <consortium name="US DOE Joint Genome Institute (JGI-PGF)"/>
            <person name="Walter F."/>
            <person name="Albersmeier A."/>
            <person name="Kalinowski J."/>
            <person name="Ruckert C."/>
        </authorList>
    </citation>
    <scope>NUCLEOTIDE SEQUENCE</scope>
    <source>
        <strain evidence="2">CGMCC 1.15290</strain>
    </source>
</reference>
<gene>
    <name evidence="2" type="ORF">GCM10011379_30750</name>
</gene>
<dbReference type="PANTHER" id="PTHR43283:SF3">
    <property type="entry name" value="BETA-LACTAMASE FAMILY PROTEIN (AFU_ORTHOLOGUE AFUA_5G07500)"/>
    <property type="match status" value="1"/>
</dbReference>
<proteinExistence type="predicted"/>
<dbReference type="EMBL" id="BMIB01000003">
    <property type="protein sequence ID" value="GGH71425.1"/>
    <property type="molecule type" value="Genomic_DNA"/>
</dbReference>
<dbReference type="SUPFAM" id="SSF56601">
    <property type="entry name" value="beta-lactamase/transpeptidase-like"/>
    <property type="match status" value="1"/>
</dbReference>
<sequence>MQFSFAQSDFSAVDSKIAQYQKQLGNDIVVLVSKDNKVIYQKAIGKEFTPVTPVDIDASSQWLTAALVMTFVQEGKLNLDDPVSKYLPIFAKYMKSYVTIRQCLNHTTGIAGEKALIRRLKSFTNLEEEVNEIASKKEIEAQPGAAFVYNNQNLNIAGRVLEVISRKSFERLMTDRILRPLGMKNTAFNNEKAVNPSLGAVSTATDYLHFLQMLLNKGTYAGKQILTETSVQEMLSPSINASIIKYSPKLTEGFLYARGCWIQASDSDEKPATFCSPSLTGTWPVIDTINNYACIILAKRANIDIKKEVYQEIKTAIDNAIAAK</sequence>
<protein>
    <recommendedName>
        <fullName evidence="1">Beta-lactamase-related domain-containing protein</fullName>
    </recommendedName>
</protein>
<dbReference type="Proteomes" id="UP000627292">
    <property type="component" value="Unassembled WGS sequence"/>
</dbReference>
<dbReference type="InterPro" id="IPR012338">
    <property type="entry name" value="Beta-lactam/transpept-like"/>
</dbReference>
<dbReference type="InterPro" id="IPR050789">
    <property type="entry name" value="Diverse_Enzym_Activities"/>
</dbReference>
<evidence type="ECO:0000313" key="3">
    <source>
        <dbReference type="Proteomes" id="UP000627292"/>
    </source>
</evidence>
<keyword evidence="3" id="KW-1185">Reference proteome</keyword>
<dbReference type="PANTHER" id="PTHR43283">
    <property type="entry name" value="BETA-LACTAMASE-RELATED"/>
    <property type="match status" value="1"/>
</dbReference>
<dbReference type="InterPro" id="IPR001466">
    <property type="entry name" value="Beta-lactam-related"/>
</dbReference>